<protein>
    <recommendedName>
        <fullName evidence="3">Carrier domain-containing protein</fullName>
    </recommendedName>
</protein>
<dbReference type="SUPFAM" id="SSF47336">
    <property type="entry name" value="ACP-like"/>
    <property type="match status" value="1"/>
</dbReference>
<evidence type="ECO:0000259" key="3">
    <source>
        <dbReference type="PROSITE" id="PS50075"/>
    </source>
</evidence>
<keyword evidence="2" id="KW-0597">Phosphoprotein</keyword>
<comment type="caution">
    <text evidence="4">The sequence shown here is derived from an EMBL/GenBank/DDBJ whole genome shotgun (WGS) entry which is preliminary data.</text>
</comment>
<dbReference type="InterPro" id="IPR036736">
    <property type="entry name" value="ACP-like_sf"/>
</dbReference>
<gene>
    <name evidence="4" type="ORF">GCM10023175_64450</name>
</gene>
<name>A0ABP8S3B8_9PSEU</name>
<accession>A0ABP8S3B8</accession>
<reference evidence="5" key="1">
    <citation type="journal article" date="2019" name="Int. J. Syst. Evol. Microbiol.">
        <title>The Global Catalogue of Microorganisms (GCM) 10K type strain sequencing project: providing services to taxonomists for standard genome sequencing and annotation.</title>
        <authorList>
            <consortium name="The Broad Institute Genomics Platform"/>
            <consortium name="The Broad Institute Genome Sequencing Center for Infectious Disease"/>
            <person name="Wu L."/>
            <person name="Ma J."/>
        </authorList>
    </citation>
    <scope>NUCLEOTIDE SEQUENCE [LARGE SCALE GENOMIC DNA]</scope>
    <source>
        <strain evidence="5">JCM 17906</strain>
    </source>
</reference>
<dbReference type="EMBL" id="BAABGT010000112">
    <property type="protein sequence ID" value="GAA4558391.1"/>
    <property type="molecule type" value="Genomic_DNA"/>
</dbReference>
<dbReference type="RefSeq" id="WP_345426773.1">
    <property type="nucleotide sequence ID" value="NZ_BAABGT010000112.1"/>
</dbReference>
<proteinExistence type="predicted"/>
<dbReference type="SMART" id="SM00823">
    <property type="entry name" value="PKS_PP"/>
    <property type="match status" value="1"/>
</dbReference>
<dbReference type="Proteomes" id="UP001501598">
    <property type="component" value="Unassembled WGS sequence"/>
</dbReference>
<organism evidence="4 5">
    <name type="scientific">Pseudonocardia xishanensis</name>
    <dbReference type="NCBI Taxonomy" id="630995"/>
    <lineage>
        <taxon>Bacteria</taxon>
        <taxon>Bacillati</taxon>
        <taxon>Actinomycetota</taxon>
        <taxon>Actinomycetes</taxon>
        <taxon>Pseudonocardiales</taxon>
        <taxon>Pseudonocardiaceae</taxon>
        <taxon>Pseudonocardia</taxon>
    </lineage>
</organism>
<dbReference type="Pfam" id="PF00550">
    <property type="entry name" value="PP-binding"/>
    <property type="match status" value="1"/>
</dbReference>
<evidence type="ECO:0000313" key="4">
    <source>
        <dbReference type="EMBL" id="GAA4558391.1"/>
    </source>
</evidence>
<dbReference type="InterPro" id="IPR020806">
    <property type="entry name" value="PKS_PP-bd"/>
</dbReference>
<keyword evidence="1" id="KW-0596">Phosphopantetheine</keyword>
<dbReference type="PROSITE" id="PS50075">
    <property type="entry name" value="CARRIER"/>
    <property type="match status" value="1"/>
</dbReference>
<evidence type="ECO:0000256" key="1">
    <source>
        <dbReference type="ARBA" id="ARBA00022450"/>
    </source>
</evidence>
<evidence type="ECO:0000256" key="2">
    <source>
        <dbReference type="ARBA" id="ARBA00022553"/>
    </source>
</evidence>
<dbReference type="Gene3D" id="1.10.1200.10">
    <property type="entry name" value="ACP-like"/>
    <property type="match status" value="1"/>
</dbReference>
<keyword evidence="5" id="KW-1185">Reference proteome</keyword>
<dbReference type="InterPro" id="IPR009081">
    <property type="entry name" value="PP-bd_ACP"/>
</dbReference>
<feature type="domain" description="Carrier" evidence="3">
    <location>
        <begin position="6"/>
        <end position="81"/>
    </location>
</feature>
<sequence>MTASLDQITDTVRAVVADVLSVPADQLSVDTDLRDVEGADSIKVLRLIARIEREYDVELEDSDVFGVSTIAEVADVVRRAL</sequence>
<evidence type="ECO:0000313" key="5">
    <source>
        <dbReference type="Proteomes" id="UP001501598"/>
    </source>
</evidence>